<accession>A0A0D0MYL0</accession>
<evidence type="ECO:0000259" key="1">
    <source>
        <dbReference type="Pfam" id="PF01738"/>
    </source>
</evidence>
<protein>
    <submittedName>
        <fullName evidence="2">Carboxymethylenebutenolidase</fullName>
    </submittedName>
</protein>
<feature type="domain" description="Dienelactone hydrolase" evidence="1">
    <location>
        <begin position="14"/>
        <end position="229"/>
    </location>
</feature>
<proteinExistence type="predicted"/>
<dbReference type="InterPro" id="IPR051049">
    <property type="entry name" value="Dienelactone_hydrolase-like"/>
</dbReference>
<evidence type="ECO:0000313" key="2">
    <source>
        <dbReference type="EMBL" id="KIQ34285.1"/>
    </source>
</evidence>
<evidence type="ECO:0000313" key="3">
    <source>
        <dbReference type="Proteomes" id="UP000032067"/>
    </source>
</evidence>
<dbReference type="Gene3D" id="3.40.50.1820">
    <property type="entry name" value="alpha/beta hydrolase"/>
    <property type="match status" value="1"/>
</dbReference>
<dbReference type="PANTHER" id="PTHR46623">
    <property type="entry name" value="CARBOXYMETHYLENEBUTENOLIDASE-RELATED"/>
    <property type="match status" value="1"/>
</dbReference>
<dbReference type="Proteomes" id="UP000032067">
    <property type="component" value="Unassembled WGS sequence"/>
</dbReference>
<dbReference type="InterPro" id="IPR002925">
    <property type="entry name" value="Dienelactn_hydro"/>
</dbReference>
<dbReference type="SUPFAM" id="SSF53474">
    <property type="entry name" value="alpha/beta-Hydrolases"/>
    <property type="match status" value="1"/>
</dbReference>
<organism evidence="2 3">
    <name type="scientific">Variovorax paradoxus</name>
    <dbReference type="NCBI Taxonomy" id="34073"/>
    <lineage>
        <taxon>Bacteria</taxon>
        <taxon>Pseudomonadati</taxon>
        <taxon>Pseudomonadota</taxon>
        <taxon>Betaproteobacteria</taxon>
        <taxon>Burkholderiales</taxon>
        <taxon>Comamonadaceae</taxon>
        <taxon>Variovorax</taxon>
    </lineage>
</organism>
<reference evidence="2 3" key="1">
    <citation type="submission" date="2014-12" db="EMBL/GenBank/DDBJ databases">
        <title>16Stimator: statistical estimation of ribosomal gene copy numbers from draft genome assemblies.</title>
        <authorList>
            <person name="Perisin M.A."/>
            <person name="Vetter M."/>
            <person name="Gilbert J.A."/>
            <person name="Bergelson J."/>
        </authorList>
    </citation>
    <scope>NUCLEOTIDE SEQUENCE [LARGE SCALE GENOMIC DNA]</scope>
    <source>
        <strain evidence="2 3">MEDvA23</strain>
    </source>
</reference>
<dbReference type="OrthoDB" id="62567at2"/>
<dbReference type="AlphaFoldDB" id="A0A0D0MYL0"/>
<comment type="caution">
    <text evidence="2">The sequence shown here is derived from an EMBL/GenBank/DDBJ whole genome shotgun (WGS) entry which is preliminary data.</text>
</comment>
<dbReference type="EMBL" id="JXQQ01000016">
    <property type="protein sequence ID" value="KIQ34285.1"/>
    <property type="molecule type" value="Genomic_DNA"/>
</dbReference>
<gene>
    <name evidence="2" type="ORF">RT97_08145</name>
</gene>
<name>A0A0D0MYL0_VARPD</name>
<dbReference type="PANTHER" id="PTHR46623:SF6">
    <property type="entry name" value="ALPHA_BETA-HYDROLASES SUPERFAMILY PROTEIN"/>
    <property type="match status" value="1"/>
</dbReference>
<dbReference type="Pfam" id="PF01738">
    <property type="entry name" value="DLH"/>
    <property type="match status" value="1"/>
</dbReference>
<dbReference type="InterPro" id="IPR029058">
    <property type="entry name" value="AB_hydrolase_fold"/>
</dbReference>
<sequence>MHDPLRITTSGGGFPAYVARPQKLPAPAIVVVHEVFGVNADMHQSCDELAAQGYLAVCPDLFWRIAPGVDLSDRTEAERARGLALYNAFDLDAGVNDIAATMQAVRGMPGATGRVGVVGYCLGGLLTFLTAARVGTDAAVAYYPGNADKYAREADRIAGPLIVHLAEKDEYIPADAQREISSALANRPQVQAYSYPGCAHAFARHRGIGYDADAAALANGRTAAFLARHLQKG</sequence>
<dbReference type="RefSeq" id="WP_042578281.1">
    <property type="nucleotide sequence ID" value="NZ_JXQQ01000016.1"/>
</dbReference>
<dbReference type="GO" id="GO:0016787">
    <property type="term" value="F:hydrolase activity"/>
    <property type="evidence" value="ECO:0007669"/>
    <property type="project" value="InterPro"/>
</dbReference>